<comment type="similarity">
    <text evidence="1">Belongs to the NmrA-type oxidoreductase family.</text>
</comment>
<evidence type="ECO:0000313" key="4">
    <source>
        <dbReference type="EMBL" id="OCF35868.1"/>
    </source>
</evidence>
<dbReference type="GO" id="GO:0005634">
    <property type="term" value="C:nucleus"/>
    <property type="evidence" value="ECO:0007669"/>
    <property type="project" value="TreeGrafter"/>
</dbReference>
<dbReference type="STRING" id="1296120.A0A1B9GXU8"/>
<evidence type="ECO:0000256" key="1">
    <source>
        <dbReference type="ARBA" id="ARBA00006328"/>
    </source>
</evidence>
<evidence type="ECO:0000256" key="2">
    <source>
        <dbReference type="ARBA" id="ARBA00022857"/>
    </source>
</evidence>
<sequence>MSEKRTILVFTATGKQGSAVIKALDKTKFNTIAATRDASSDAAKALGVELVQGSLDDPDSIFAQAKDKSEGGGIWGVLLVLAEQDPETHKKQGLAIIDAAVRYDVKHVVYSGGDFSGKEVTGIPFFDVKHDIEAHLKQNQSFRSWTILRPVGFMENFYWPLYLDQVTTTWPKAKHSTYKLIAVEDIGKIAAEAFENSDQEKFSKKEINIAGDELTPGEIADIWKRVTGQTLQAKETPVFPPTFAPAFKFFDDNQFEADVEKNRRLFPWISNFESWLKKTPFAQAA</sequence>
<dbReference type="OrthoDB" id="9997102at2759"/>
<feature type="domain" description="NmrA-like" evidence="3">
    <location>
        <begin position="4"/>
        <end position="237"/>
    </location>
</feature>
<dbReference type="InterPro" id="IPR051164">
    <property type="entry name" value="NmrA-like_oxidored"/>
</dbReference>
<name>A0A1B9GXU8_9TREE</name>
<dbReference type="PANTHER" id="PTHR42748:SF7">
    <property type="entry name" value="NMRA LIKE REDOX SENSOR 1-RELATED"/>
    <property type="match status" value="1"/>
</dbReference>
<reference evidence="4 5" key="1">
    <citation type="submission" date="2013-07" db="EMBL/GenBank/DDBJ databases">
        <title>The Genome Sequence of Cryptococcus heveanensis BCC8398.</title>
        <authorList>
            <consortium name="The Broad Institute Genome Sequencing Platform"/>
            <person name="Cuomo C."/>
            <person name="Litvintseva A."/>
            <person name="Chen Y."/>
            <person name="Heitman J."/>
            <person name="Sun S."/>
            <person name="Springer D."/>
            <person name="Dromer F."/>
            <person name="Young S.K."/>
            <person name="Zeng Q."/>
            <person name="Gargeya S."/>
            <person name="Fitzgerald M."/>
            <person name="Abouelleil A."/>
            <person name="Alvarado L."/>
            <person name="Berlin A.M."/>
            <person name="Chapman S.B."/>
            <person name="Dewar J."/>
            <person name="Goldberg J."/>
            <person name="Griggs A."/>
            <person name="Gujja S."/>
            <person name="Hansen M."/>
            <person name="Howarth C."/>
            <person name="Imamovic A."/>
            <person name="Larimer J."/>
            <person name="McCowan C."/>
            <person name="Murphy C."/>
            <person name="Pearson M."/>
            <person name="Priest M."/>
            <person name="Roberts A."/>
            <person name="Saif S."/>
            <person name="Shea T."/>
            <person name="Sykes S."/>
            <person name="Wortman J."/>
            <person name="Nusbaum C."/>
            <person name="Birren B."/>
        </authorList>
    </citation>
    <scope>NUCLEOTIDE SEQUENCE [LARGE SCALE GENOMIC DNA]</scope>
    <source>
        <strain evidence="4 5">BCC8398</strain>
    </source>
</reference>
<keyword evidence="2" id="KW-0521">NADP</keyword>
<gene>
    <name evidence="4" type="ORF">I316_02361</name>
</gene>
<accession>A0A1B9GXU8</accession>
<keyword evidence="5" id="KW-1185">Reference proteome</keyword>
<dbReference type="Gene3D" id="3.90.25.10">
    <property type="entry name" value="UDP-galactose 4-epimerase, domain 1"/>
    <property type="match status" value="1"/>
</dbReference>
<evidence type="ECO:0000259" key="3">
    <source>
        <dbReference type="Pfam" id="PF05368"/>
    </source>
</evidence>
<reference evidence="5" key="2">
    <citation type="submission" date="2013-12" db="EMBL/GenBank/DDBJ databases">
        <title>Evolution of pathogenesis and genome organization in the Tremellales.</title>
        <authorList>
            <person name="Cuomo C."/>
            <person name="Litvintseva A."/>
            <person name="Heitman J."/>
            <person name="Chen Y."/>
            <person name="Sun S."/>
            <person name="Springer D."/>
            <person name="Dromer F."/>
            <person name="Young S."/>
            <person name="Zeng Q."/>
            <person name="Chapman S."/>
            <person name="Gujja S."/>
            <person name="Saif S."/>
            <person name="Birren B."/>
        </authorList>
    </citation>
    <scope>NUCLEOTIDE SEQUENCE [LARGE SCALE GENOMIC DNA]</scope>
    <source>
        <strain evidence="5">BCC8398</strain>
    </source>
</reference>
<proteinExistence type="inferred from homology"/>
<dbReference type="EMBL" id="KI669497">
    <property type="protein sequence ID" value="OCF35868.1"/>
    <property type="molecule type" value="Genomic_DNA"/>
</dbReference>
<dbReference type="Pfam" id="PF05368">
    <property type="entry name" value="NmrA"/>
    <property type="match status" value="1"/>
</dbReference>
<dbReference type="InterPro" id="IPR008030">
    <property type="entry name" value="NmrA-like"/>
</dbReference>
<evidence type="ECO:0000313" key="5">
    <source>
        <dbReference type="Proteomes" id="UP000092666"/>
    </source>
</evidence>
<organism evidence="4 5">
    <name type="scientific">Kwoniella heveanensis BCC8398</name>
    <dbReference type="NCBI Taxonomy" id="1296120"/>
    <lineage>
        <taxon>Eukaryota</taxon>
        <taxon>Fungi</taxon>
        <taxon>Dikarya</taxon>
        <taxon>Basidiomycota</taxon>
        <taxon>Agaricomycotina</taxon>
        <taxon>Tremellomycetes</taxon>
        <taxon>Tremellales</taxon>
        <taxon>Cryptococcaceae</taxon>
        <taxon>Kwoniella</taxon>
    </lineage>
</organism>
<dbReference type="Proteomes" id="UP000092666">
    <property type="component" value="Unassembled WGS sequence"/>
</dbReference>
<dbReference type="PANTHER" id="PTHR42748">
    <property type="entry name" value="NITROGEN METABOLITE REPRESSION PROTEIN NMRA FAMILY MEMBER"/>
    <property type="match status" value="1"/>
</dbReference>
<dbReference type="CDD" id="cd05251">
    <property type="entry name" value="NmrA_like_SDR_a"/>
    <property type="match status" value="1"/>
</dbReference>
<dbReference type="SUPFAM" id="SSF51735">
    <property type="entry name" value="NAD(P)-binding Rossmann-fold domains"/>
    <property type="match status" value="1"/>
</dbReference>
<dbReference type="AlphaFoldDB" id="A0A1B9GXU8"/>
<protein>
    <recommendedName>
        <fullName evidence="3">NmrA-like domain-containing protein</fullName>
    </recommendedName>
</protein>
<dbReference type="InterPro" id="IPR036291">
    <property type="entry name" value="NAD(P)-bd_dom_sf"/>
</dbReference>
<dbReference type="Gene3D" id="3.40.50.720">
    <property type="entry name" value="NAD(P)-binding Rossmann-like Domain"/>
    <property type="match status" value="1"/>
</dbReference>